<feature type="region of interest" description="Disordered" evidence="1">
    <location>
        <begin position="1"/>
        <end position="36"/>
    </location>
</feature>
<dbReference type="EMBL" id="MSCM01000002">
    <property type="protein sequence ID" value="PQJ77260.1"/>
    <property type="molecule type" value="Genomic_DNA"/>
</dbReference>
<name>A0A2S7WI28_9FLAO</name>
<protein>
    <submittedName>
        <fullName evidence="2">Uncharacterized protein</fullName>
    </submittedName>
</protein>
<gene>
    <name evidence="2" type="ORF">BTO16_15600</name>
</gene>
<dbReference type="AlphaFoldDB" id="A0A2S7WI28"/>
<feature type="compositionally biased region" description="Low complexity" evidence="1">
    <location>
        <begin position="13"/>
        <end position="25"/>
    </location>
</feature>
<reference evidence="2 3" key="1">
    <citation type="submission" date="2016-12" db="EMBL/GenBank/DDBJ databases">
        <title>Trade-off between light-utilization and light-protection in marine flavobacteria.</title>
        <authorList>
            <person name="Kumagai Y."/>
            <person name="Yoshizawa S."/>
            <person name="Kogure K."/>
            <person name="Iwasaki W."/>
        </authorList>
    </citation>
    <scope>NUCLEOTIDE SEQUENCE [LARGE SCALE GENOMIC DNA]</scope>
    <source>
        <strain evidence="2 3">ATCC 43844</strain>
    </source>
</reference>
<proteinExistence type="predicted"/>
<feature type="compositionally biased region" description="Polar residues" evidence="1">
    <location>
        <begin position="1"/>
        <end position="10"/>
    </location>
</feature>
<dbReference type="RefSeq" id="WP_105022580.1">
    <property type="nucleotide sequence ID" value="NZ_MSCM01000002.1"/>
</dbReference>
<dbReference type="Proteomes" id="UP000239068">
    <property type="component" value="Unassembled WGS sequence"/>
</dbReference>
<comment type="caution">
    <text evidence="2">The sequence shown here is derived from an EMBL/GenBank/DDBJ whole genome shotgun (WGS) entry which is preliminary data.</text>
</comment>
<keyword evidence="3" id="KW-1185">Reference proteome</keyword>
<organism evidence="2 3">
    <name type="scientific">Polaribacter glomeratus</name>
    <dbReference type="NCBI Taxonomy" id="102"/>
    <lineage>
        <taxon>Bacteria</taxon>
        <taxon>Pseudomonadati</taxon>
        <taxon>Bacteroidota</taxon>
        <taxon>Flavobacteriia</taxon>
        <taxon>Flavobacteriales</taxon>
        <taxon>Flavobacteriaceae</taxon>
    </lineage>
</organism>
<evidence type="ECO:0000313" key="2">
    <source>
        <dbReference type="EMBL" id="PQJ77260.1"/>
    </source>
</evidence>
<accession>A0A2S7WI28</accession>
<evidence type="ECO:0000256" key="1">
    <source>
        <dbReference type="SAM" id="MobiDB-lite"/>
    </source>
</evidence>
<evidence type="ECO:0000313" key="3">
    <source>
        <dbReference type="Proteomes" id="UP000239068"/>
    </source>
</evidence>
<sequence>MSTENNSTENKIIEISATETSSSENKNTEKESTTKPKKGFFKNLIDNVTENVMEGASYVGEKVAVAGGKVAETSAKAYVAGSELVSETSDKIHDYTEKQTLLKEEAKLQKRQIQLKHSFGVISFDHYLENGTLHKPFLTSSNIVEIVEEFEANKNRLSAILKELEELENH</sequence>